<dbReference type="AlphaFoldDB" id="A0A383BFP9"/>
<evidence type="ECO:0000313" key="1">
    <source>
        <dbReference type="EMBL" id="SVE18752.1"/>
    </source>
</evidence>
<reference evidence="1" key="1">
    <citation type="submission" date="2018-05" db="EMBL/GenBank/DDBJ databases">
        <authorList>
            <person name="Lanie J.A."/>
            <person name="Ng W.-L."/>
            <person name="Kazmierczak K.M."/>
            <person name="Andrzejewski T.M."/>
            <person name="Davidsen T.M."/>
            <person name="Wayne K.J."/>
            <person name="Tettelin H."/>
            <person name="Glass J.I."/>
            <person name="Rusch D."/>
            <person name="Podicherti R."/>
            <person name="Tsui H.-C.T."/>
            <person name="Winkler M.E."/>
        </authorList>
    </citation>
    <scope>NUCLEOTIDE SEQUENCE</scope>
</reference>
<dbReference type="InterPro" id="IPR029069">
    <property type="entry name" value="HotDog_dom_sf"/>
</dbReference>
<proteinExistence type="predicted"/>
<dbReference type="EMBL" id="UINC01200045">
    <property type="protein sequence ID" value="SVE18752.1"/>
    <property type="molecule type" value="Genomic_DNA"/>
</dbReference>
<gene>
    <name evidence="1" type="ORF">METZ01_LOCUS471606</name>
</gene>
<accession>A0A383BFP9</accession>
<dbReference type="Gene3D" id="3.10.129.10">
    <property type="entry name" value="Hotdog Thioesterase"/>
    <property type="match status" value="1"/>
</dbReference>
<evidence type="ECO:0008006" key="2">
    <source>
        <dbReference type="Google" id="ProtNLM"/>
    </source>
</evidence>
<dbReference type="SUPFAM" id="SSF54637">
    <property type="entry name" value="Thioesterase/thiol ester dehydrase-isomerase"/>
    <property type="match status" value="1"/>
</dbReference>
<sequence>MSNPQSGGAELLSEEDLNGKVGYQLPGGEYLLEPYKNWLTNDAVGAPNESTELAHPMFCYYGALASMGLSLEEFFAVFDASSDDGVMFGEAEIDVRRPLTPGSTYTVAGQVTGAIRKNSRKLGVFDLVDFELVLHEGDELVGVSRNSFIFPRELNNDDE</sequence>
<protein>
    <recommendedName>
        <fullName evidence="2">N-terminal of MaoC-like dehydratase domain-containing protein</fullName>
    </recommendedName>
</protein>
<name>A0A383BFP9_9ZZZZ</name>
<organism evidence="1">
    <name type="scientific">marine metagenome</name>
    <dbReference type="NCBI Taxonomy" id="408172"/>
    <lineage>
        <taxon>unclassified sequences</taxon>
        <taxon>metagenomes</taxon>
        <taxon>ecological metagenomes</taxon>
    </lineage>
</organism>